<evidence type="ECO:0000256" key="2">
    <source>
        <dbReference type="ARBA" id="ARBA00008016"/>
    </source>
</evidence>
<name>A0A9E7IWT7_9FIRM</name>
<accession>A0A9E7IWT7</accession>
<evidence type="ECO:0000313" key="15">
    <source>
        <dbReference type="Proteomes" id="UP000831151"/>
    </source>
</evidence>
<evidence type="ECO:0000256" key="5">
    <source>
        <dbReference type="ARBA" id="ARBA00022705"/>
    </source>
</evidence>
<comment type="similarity">
    <text evidence="2 12">Belongs to the RecF family.</text>
</comment>
<reference evidence="14" key="1">
    <citation type="submission" date="2022-04" db="EMBL/GenBank/DDBJ databases">
        <title>Complete genome sequences of Ezakiella coagulans and Fenollaria massiliensis.</title>
        <authorList>
            <person name="France M.T."/>
            <person name="Clifford J."/>
            <person name="Narina S."/>
            <person name="Rutt L."/>
            <person name="Ravel J."/>
        </authorList>
    </citation>
    <scope>NUCLEOTIDE SEQUENCE</scope>
    <source>
        <strain evidence="14">C0061C2</strain>
    </source>
</reference>
<dbReference type="GO" id="GO:0005524">
    <property type="term" value="F:ATP binding"/>
    <property type="evidence" value="ECO:0007669"/>
    <property type="project" value="UniProtKB-UniRule"/>
</dbReference>
<dbReference type="GO" id="GO:0005737">
    <property type="term" value="C:cytoplasm"/>
    <property type="evidence" value="ECO:0007669"/>
    <property type="project" value="UniProtKB-SubCell"/>
</dbReference>
<dbReference type="AlphaFoldDB" id="A0A9E7IWT7"/>
<evidence type="ECO:0000256" key="11">
    <source>
        <dbReference type="ARBA" id="ARBA00023236"/>
    </source>
</evidence>
<evidence type="ECO:0000256" key="6">
    <source>
        <dbReference type="ARBA" id="ARBA00022741"/>
    </source>
</evidence>
<dbReference type="Gene3D" id="1.20.1050.90">
    <property type="entry name" value="RecF/RecN/SMC, N-terminal domain"/>
    <property type="match status" value="1"/>
</dbReference>
<evidence type="ECO:0000256" key="10">
    <source>
        <dbReference type="ARBA" id="ARBA00023204"/>
    </source>
</evidence>
<keyword evidence="11 12" id="KW-0742">SOS response</keyword>
<evidence type="ECO:0000256" key="1">
    <source>
        <dbReference type="ARBA" id="ARBA00004496"/>
    </source>
</evidence>
<comment type="caution">
    <text evidence="12">Lacks conserved residue(s) required for the propagation of feature annotation.</text>
</comment>
<evidence type="ECO:0000256" key="8">
    <source>
        <dbReference type="ARBA" id="ARBA00022840"/>
    </source>
</evidence>
<keyword evidence="8 12" id="KW-0067">ATP-binding</keyword>
<evidence type="ECO:0000259" key="13">
    <source>
        <dbReference type="Pfam" id="PF02463"/>
    </source>
</evidence>
<dbReference type="PANTHER" id="PTHR32182">
    <property type="entry name" value="DNA REPLICATION AND REPAIR PROTEIN RECF"/>
    <property type="match status" value="1"/>
</dbReference>
<gene>
    <name evidence="12 14" type="primary">recF</name>
    <name evidence="14" type="ORF">M1R53_00020</name>
</gene>
<keyword evidence="4 12" id="KW-0963">Cytoplasm</keyword>
<dbReference type="InterPro" id="IPR003395">
    <property type="entry name" value="RecF/RecN/SMC_N"/>
</dbReference>
<keyword evidence="6 12" id="KW-0547">Nucleotide-binding</keyword>
<evidence type="ECO:0000256" key="9">
    <source>
        <dbReference type="ARBA" id="ARBA00023125"/>
    </source>
</evidence>
<feature type="domain" description="RecF/RecN/SMC N-terminal" evidence="13">
    <location>
        <begin position="1"/>
        <end position="325"/>
    </location>
</feature>
<dbReference type="HAMAP" id="MF_00365">
    <property type="entry name" value="RecF"/>
    <property type="match status" value="1"/>
</dbReference>
<dbReference type="Pfam" id="PF02463">
    <property type="entry name" value="SMC_N"/>
    <property type="match status" value="1"/>
</dbReference>
<dbReference type="InterPro" id="IPR001238">
    <property type="entry name" value="DNA-binding_RecF"/>
</dbReference>
<dbReference type="GO" id="GO:0006260">
    <property type="term" value="P:DNA replication"/>
    <property type="evidence" value="ECO:0007669"/>
    <property type="project" value="UniProtKB-UniRule"/>
</dbReference>
<dbReference type="PANTHER" id="PTHR32182:SF0">
    <property type="entry name" value="DNA REPLICATION AND REPAIR PROTEIN RECF"/>
    <property type="match status" value="1"/>
</dbReference>
<evidence type="ECO:0000313" key="14">
    <source>
        <dbReference type="EMBL" id="UQK59095.1"/>
    </source>
</evidence>
<keyword evidence="7 12" id="KW-0227">DNA damage</keyword>
<dbReference type="GO" id="GO:0009432">
    <property type="term" value="P:SOS response"/>
    <property type="evidence" value="ECO:0007669"/>
    <property type="project" value="UniProtKB-UniRule"/>
</dbReference>
<dbReference type="InterPro" id="IPR042174">
    <property type="entry name" value="RecF_2"/>
</dbReference>
<dbReference type="GO" id="GO:0000731">
    <property type="term" value="P:DNA synthesis involved in DNA repair"/>
    <property type="evidence" value="ECO:0007669"/>
    <property type="project" value="TreeGrafter"/>
</dbReference>
<dbReference type="Proteomes" id="UP000831151">
    <property type="component" value="Chromosome"/>
</dbReference>
<keyword evidence="5 12" id="KW-0235">DNA replication</keyword>
<comment type="function">
    <text evidence="12">The RecF protein is involved in DNA metabolism; it is required for DNA replication and normal SOS inducibility. RecF binds preferentially to single-stranded, linear DNA. It also seems to bind ATP.</text>
</comment>
<dbReference type="EMBL" id="CP096649">
    <property type="protein sequence ID" value="UQK59095.1"/>
    <property type="molecule type" value="Genomic_DNA"/>
</dbReference>
<dbReference type="GO" id="GO:0006302">
    <property type="term" value="P:double-strand break repair"/>
    <property type="evidence" value="ECO:0007669"/>
    <property type="project" value="TreeGrafter"/>
</dbReference>
<evidence type="ECO:0000256" key="12">
    <source>
        <dbReference type="HAMAP-Rule" id="MF_00365"/>
    </source>
</evidence>
<dbReference type="RefSeq" id="WP_249242612.1">
    <property type="nucleotide sequence ID" value="NZ_CP096649.1"/>
</dbReference>
<dbReference type="KEGG" id="fms:M1R53_00020"/>
<dbReference type="InterPro" id="IPR018078">
    <property type="entry name" value="DNA-binding_RecF_CS"/>
</dbReference>
<comment type="subcellular location">
    <subcellularLocation>
        <location evidence="1 12">Cytoplasm</location>
    </subcellularLocation>
</comment>
<protein>
    <recommendedName>
        <fullName evidence="3 12">DNA replication and repair protein RecF</fullName>
    </recommendedName>
</protein>
<evidence type="ECO:0000256" key="4">
    <source>
        <dbReference type="ARBA" id="ARBA00022490"/>
    </source>
</evidence>
<keyword evidence="10 12" id="KW-0234">DNA repair</keyword>
<dbReference type="NCBIfam" id="TIGR00611">
    <property type="entry name" value="recf"/>
    <property type="match status" value="1"/>
</dbReference>
<dbReference type="SUPFAM" id="SSF52540">
    <property type="entry name" value="P-loop containing nucleoside triphosphate hydrolases"/>
    <property type="match status" value="1"/>
</dbReference>
<evidence type="ECO:0000256" key="7">
    <source>
        <dbReference type="ARBA" id="ARBA00022763"/>
    </source>
</evidence>
<evidence type="ECO:0000256" key="3">
    <source>
        <dbReference type="ARBA" id="ARBA00020170"/>
    </source>
</evidence>
<organism evidence="14 15">
    <name type="scientific">Fenollaria massiliensis</name>
    <dbReference type="NCBI Taxonomy" id="938288"/>
    <lineage>
        <taxon>Bacteria</taxon>
        <taxon>Bacillati</taxon>
        <taxon>Bacillota</taxon>
        <taxon>Clostridia</taxon>
        <taxon>Eubacteriales</taxon>
        <taxon>Fenollaria</taxon>
    </lineage>
</organism>
<dbReference type="PROSITE" id="PS00617">
    <property type="entry name" value="RECF_1"/>
    <property type="match status" value="1"/>
</dbReference>
<proteinExistence type="inferred from homology"/>
<dbReference type="GO" id="GO:0003697">
    <property type="term" value="F:single-stranded DNA binding"/>
    <property type="evidence" value="ECO:0007669"/>
    <property type="project" value="UniProtKB-UniRule"/>
</dbReference>
<keyword evidence="15" id="KW-1185">Reference proteome</keyword>
<dbReference type="InterPro" id="IPR027417">
    <property type="entry name" value="P-loop_NTPase"/>
</dbReference>
<keyword evidence="9 12" id="KW-0238">DNA-binding</keyword>
<dbReference type="Gene3D" id="3.40.50.300">
    <property type="entry name" value="P-loop containing nucleotide triphosphate hydrolases"/>
    <property type="match status" value="1"/>
</dbReference>
<sequence>MLKSLKLVNYRSFSKLYLKFHPKKNIILANNAKGKSNVVEAIYMLSFLKSFRTERNAELIKFGNASSYASFEYLANDILNRIEITIEPKGKLVKQNDKMIKNAKEYNQRFEAVLFEPFDLNILKGAPGLRRKYIDSILTRLSPSYRDELLSYNKVLMNRNKALKMYKDKNSLKAILKSYDTQLITLGAALVEKRKTFTENFNTICKDIHKELSGTDELNIVYKSNIDIEKDIKKAYEEAFNANIDKDIDRKSTALGPHRDDYAISINENEARKFASQGQLRTAMLSMKIAELKMIRSFNKDVTLLLDDVFSELDKKRKKYLLDAVGDMQVIFTLQDMDDIKDLIDDDYLIIKLETNEMIYGGRNGR</sequence>